<evidence type="ECO:0000313" key="2">
    <source>
        <dbReference type="EMBL" id="OQE24439.1"/>
    </source>
</evidence>
<reference evidence="3" key="1">
    <citation type="journal article" date="2017" name="Nat. Microbiol.">
        <title>Global analysis of biosynthetic gene clusters reveals vast potential of secondary metabolite production in Penicillium species.</title>
        <authorList>
            <person name="Nielsen J.C."/>
            <person name="Grijseels S."/>
            <person name="Prigent S."/>
            <person name="Ji B."/>
            <person name="Dainat J."/>
            <person name="Nielsen K.F."/>
            <person name="Frisvad J.C."/>
            <person name="Workman M."/>
            <person name="Nielsen J."/>
        </authorList>
    </citation>
    <scope>NUCLEOTIDE SEQUENCE [LARGE SCALE GENOMIC DNA]</scope>
    <source>
        <strain evidence="3">IBT 24891</strain>
    </source>
</reference>
<evidence type="ECO:0000313" key="3">
    <source>
        <dbReference type="Proteomes" id="UP000191285"/>
    </source>
</evidence>
<feature type="compositionally biased region" description="Acidic residues" evidence="1">
    <location>
        <begin position="61"/>
        <end position="71"/>
    </location>
</feature>
<proteinExistence type="predicted"/>
<name>A0A1V6TF42_9EURO</name>
<organism evidence="2 3">
    <name type="scientific">Penicillium steckii</name>
    <dbReference type="NCBI Taxonomy" id="303698"/>
    <lineage>
        <taxon>Eukaryota</taxon>
        <taxon>Fungi</taxon>
        <taxon>Dikarya</taxon>
        <taxon>Ascomycota</taxon>
        <taxon>Pezizomycotina</taxon>
        <taxon>Eurotiomycetes</taxon>
        <taxon>Eurotiomycetidae</taxon>
        <taxon>Eurotiales</taxon>
        <taxon>Aspergillaceae</taxon>
        <taxon>Penicillium</taxon>
    </lineage>
</organism>
<gene>
    <name evidence="2" type="ORF">PENSTE_c007G00748</name>
</gene>
<dbReference type="Proteomes" id="UP000191285">
    <property type="component" value="Unassembled WGS sequence"/>
</dbReference>
<evidence type="ECO:0008006" key="4">
    <source>
        <dbReference type="Google" id="ProtNLM"/>
    </source>
</evidence>
<sequence length="71" mass="8059">MSEPIEVVDDVELDQDQDDDFANSDKQLAQDENEAIDQSNIIGERTRHAKPQTSNQYNEGPNEDELPEEAQ</sequence>
<evidence type="ECO:0000256" key="1">
    <source>
        <dbReference type="SAM" id="MobiDB-lite"/>
    </source>
</evidence>
<feature type="region of interest" description="Disordered" evidence="1">
    <location>
        <begin position="26"/>
        <end position="71"/>
    </location>
</feature>
<dbReference type="OrthoDB" id="4357148at2759"/>
<dbReference type="AlphaFoldDB" id="A0A1V6TF42"/>
<dbReference type="EMBL" id="MLKD01000007">
    <property type="protein sequence ID" value="OQE24439.1"/>
    <property type="molecule type" value="Genomic_DNA"/>
</dbReference>
<protein>
    <recommendedName>
        <fullName evidence="4">Histone chaperone domain-containing protein</fullName>
    </recommendedName>
</protein>
<accession>A0A1V6TF42</accession>
<keyword evidence="3" id="KW-1185">Reference proteome</keyword>
<comment type="caution">
    <text evidence="2">The sequence shown here is derived from an EMBL/GenBank/DDBJ whole genome shotgun (WGS) entry which is preliminary data.</text>
</comment>